<dbReference type="eggNOG" id="ENOG502SQDE">
    <property type="taxonomic scope" value="Eukaryota"/>
</dbReference>
<dbReference type="VEuPathDB" id="FungiDB:MCYG_05242"/>
<gene>
    <name evidence="2" type="ORF">MCYG_05242</name>
</gene>
<name>C5FRC0_ARTOC</name>
<dbReference type="EMBL" id="DS995705">
    <property type="protein sequence ID" value="EEQ32423.1"/>
    <property type="molecule type" value="Genomic_DNA"/>
</dbReference>
<evidence type="ECO:0000256" key="1">
    <source>
        <dbReference type="SAM" id="MobiDB-lite"/>
    </source>
</evidence>
<dbReference type="HOGENOM" id="CLU_076636_0_0_1"/>
<proteinExistence type="predicted"/>
<feature type="compositionally biased region" description="Basic residues" evidence="1">
    <location>
        <begin position="1"/>
        <end position="10"/>
    </location>
</feature>
<feature type="compositionally biased region" description="Low complexity" evidence="1">
    <location>
        <begin position="17"/>
        <end position="29"/>
    </location>
</feature>
<dbReference type="Proteomes" id="UP000002035">
    <property type="component" value="Unassembled WGS sequence"/>
</dbReference>
<protein>
    <submittedName>
        <fullName evidence="2">Uncharacterized protein</fullName>
    </submittedName>
</protein>
<sequence>MTSRHRHRRNPSGGSNTTTHTTASTASTTVQAPNPTRMGSSQPPSAPSVRRTLFNPRTNPSRRPASATPADNGLPTDITTGMSGNSNLFGGSKISKSIPKIGPDLSSPLDNGDIVDRDKNGCYKVDIPILPPGLFGEEVDGGDSMEGIEHSGGVEMVVEEGGELGGRDKEKIDASFAEMMRHNRSRHVNGEPSGK</sequence>
<organism evidence="2 3">
    <name type="scientific">Arthroderma otae (strain ATCC MYA-4605 / CBS 113480)</name>
    <name type="common">Microsporum canis</name>
    <dbReference type="NCBI Taxonomy" id="554155"/>
    <lineage>
        <taxon>Eukaryota</taxon>
        <taxon>Fungi</taxon>
        <taxon>Dikarya</taxon>
        <taxon>Ascomycota</taxon>
        <taxon>Pezizomycotina</taxon>
        <taxon>Eurotiomycetes</taxon>
        <taxon>Eurotiomycetidae</taxon>
        <taxon>Onygenales</taxon>
        <taxon>Arthrodermataceae</taxon>
        <taxon>Microsporum</taxon>
    </lineage>
</organism>
<accession>C5FRC0</accession>
<dbReference type="OrthoDB" id="4188844at2759"/>
<dbReference type="OMA" id="WMYEVED"/>
<feature type="compositionally biased region" description="Polar residues" evidence="1">
    <location>
        <begin position="30"/>
        <end position="43"/>
    </location>
</feature>
<dbReference type="STRING" id="554155.C5FRC0"/>
<dbReference type="RefSeq" id="XP_002845373.1">
    <property type="nucleotide sequence ID" value="XM_002845327.1"/>
</dbReference>
<feature type="compositionally biased region" description="Polar residues" evidence="1">
    <location>
        <begin position="77"/>
        <end position="89"/>
    </location>
</feature>
<keyword evidence="3" id="KW-1185">Reference proteome</keyword>
<reference evidence="3" key="1">
    <citation type="journal article" date="2012" name="MBio">
        <title>Comparative genome analysis of Trichophyton rubrum and related dermatophytes reveals candidate genes involved in infection.</title>
        <authorList>
            <person name="Martinez D.A."/>
            <person name="Oliver B.G."/>
            <person name="Graeser Y."/>
            <person name="Goldberg J.M."/>
            <person name="Li W."/>
            <person name="Martinez-Rossi N.M."/>
            <person name="Monod M."/>
            <person name="Shelest E."/>
            <person name="Barton R.C."/>
            <person name="Birch E."/>
            <person name="Brakhage A.A."/>
            <person name="Chen Z."/>
            <person name="Gurr S.J."/>
            <person name="Heiman D."/>
            <person name="Heitman J."/>
            <person name="Kosti I."/>
            <person name="Rossi A."/>
            <person name="Saif S."/>
            <person name="Samalova M."/>
            <person name="Saunders C.W."/>
            <person name="Shea T."/>
            <person name="Summerbell R.C."/>
            <person name="Xu J."/>
            <person name="Young S."/>
            <person name="Zeng Q."/>
            <person name="Birren B.W."/>
            <person name="Cuomo C.A."/>
            <person name="White T.C."/>
        </authorList>
    </citation>
    <scope>NUCLEOTIDE SEQUENCE [LARGE SCALE GENOMIC DNA]</scope>
    <source>
        <strain evidence="3">ATCC MYA-4605 / CBS 113480</strain>
    </source>
</reference>
<feature type="region of interest" description="Disordered" evidence="1">
    <location>
        <begin position="1"/>
        <end position="113"/>
    </location>
</feature>
<dbReference type="GeneID" id="9225905"/>
<dbReference type="AlphaFoldDB" id="C5FRC0"/>
<evidence type="ECO:0000313" key="3">
    <source>
        <dbReference type="Proteomes" id="UP000002035"/>
    </source>
</evidence>
<evidence type="ECO:0000313" key="2">
    <source>
        <dbReference type="EMBL" id="EEQ32423.1"/>
    </source>
</evidence>